<dbReference type="PANTHER" id="PTHR46796">
    <property type="entry name" value="HTH-TYPE TRANSCRIPTIONAL ACTIVATOR RHAS-RELATED"/>
    <property type="match status" value="1"/>
</dbReference>
<evidence type="ECO:0000256" key="4">
    <source>
        <dbReference type="ARBA" id="ARBA00037345"/>
    </source>
</evidence>
<dbReference type="InterPro" id="IPR050204">
    <property type="entry name" value="AraC_XylS_family_regulators"/>
</dbReference>
<evidence type="ECO:0000313" key="6">
    <source>
        <dbReference type="EMBL" id="MBC3298443.1"/>
    </source>
</evidence>
<reference evidence="6" key="1">
    <citation type="journal article" date="2020" name="Microorganisms">
        <title>Reliable Identification of Environmental Pseudomonas Isolates Using the rpoD Gene.</title>
        <authorList>
            <consortium name="The Broad Institute Genome Sequencing Platform"/>
            <person name="Girard L."/>
            <person name="Lood C."/>
            <person name="Rokni-Zadeh H."/>
            <person name="van Noort V."/>
            <person name="Lavigne R."/>
            <person name="De Mot R."/>
        </authorList>
    </citation>
    <scope>NUCLEOTIDE SEQUENCE [LARGE SCALE GENOMIC DNA]</scope>
    <source>
        <strain evidence="6">SWRI145</strain>
    </source>
</reference>
<dbReference type="GO" id="GO:0003700">
    <property type="term" value="F:DNA-binding transcription factor activity"/>
    <property type="evidence" value="ECO:0007669"/>
    <property type="project" value="InterPro"/>
</dbReference>
<keyword evidence="2" id="KW-0238">DNA-binding</keyword>
<name>A0A8I0D1Y3_9PSED</name>
<dbReference type="KEGG" id="ptrt:HU722_0014780"/>
<proteinExistence type="predicted"/>
<evidence type="ECO:0000256" key="2">
    <source>
        <dbReference type="ARBA" id="ARBA00023125"/>
    </source>
</evidence>
<dbReference type="GO" id="GO:0043565">
    <property type="term" value="F:sequence-specific DNA binding"/>
    <property type="evidence" value="ECO:0007669"/>
    <property type="project" value="InterPro"/>
</dbReference>
<evidence type="ECO:0000256" key="1">
    <source>
        <dbReference type="ARBA" id="ARBA00023015"/>
    </source>
</evidence>
<accession>A0A8I0D1Y3</accession>
<dbReference type="Proteomes" id="UP000615613">
    <property type="component" value="Chromosome"/>
</dbReference>
<evidence type="ECO:0000313" key="7">
    <source>
        <dbReference type="EMBL" id="QXH81308.1"/>
    </source>
</evidence>
<dbReference type="PANTHER" id="PTHR46796:SF12">
    <property type="entry name" value="HTH-TYPE DNA-BINDING TRANSCRIPTIONAL ACTIVATOR EUTR"/>
    <property type="match status" value="1"/>
</dbReference>
<dbReference type="EMBL" id="JABWQF010000045">
    <property type="protein sequence ID" value="MBC3298443.1"/>
    <property type="molecule type" value="Genomic_DNA"/>
</dbReference>
<feature type="domain" description="HTH araC/xylS-type" evidence="5">
    <location>
        <begin position="230"/>
        <end position="330"/>
    </location>
</feature>
<keyword evidence="3" id="KW-0804">Transcription</keyword>
<dbReference type="InterPro" id="IPR009057">
    <property type="entry name" value="Homeodomain-like_sf"/>
</dbReference>
<gene>
    <name evidence="7" type="ORF">HU722_0014780</name>
    <name evidence="6" type="ORF">HU722_43650</name>
</gene>
<dbReference type="Pfam" id="PF12833">
    <property type="entry name" value="HTH_18"/>
    <property type="match status" value="1"/>
</dbReference>
<dbReference type="PROSITE" id="PS01124">
    <property type="entry name" value="HTH_ARAC_FAMILY_2"/>
    <property type="match status" value="1"/>
</dbReference>
<evidence type="ECO:0000259" key="5">
    <source>
        <dbReference type="PROSITE" id="PS01124"/>
    </source>
</evidence>
<dbReference type="EMBL" id="CP077084">
    <property type="protein sequence ID" value="QXH81308.1"/>
    <property type="molecule type" value="Genomic_DNA"/>
</dbReference>
<protein>
    <submittedName>
        <fullName evidence="6">AraC family transcriptional regulator</fullName>
    </submittedName>
</protein>
<sequence>MILLDAKADTPVQHFTHIDLSDAKTATSWMTKVCGPHRLDVLSKNRMHFKHTARLLQAATVGYIEYGTDVTIGTDAEYTLESYSIELPIQGRQRLESRHGTISSDHTNGIILSPNASQELHISGNCKKIQVAIPRVLMRSYLETLLQKSVKDDIQFLPAISSEQGASAGWWRIARHFTEEACRVDSFMENRTLASEIESTLVKGLLLTQQNNYSADLKNTLQLNLPIYVQRALNYIHAHAREDIKLNDIVSYSGVSRLKLFDGFRKYIGLPPMFYIRRYRLGEIRKAIIQDRSNSQISGIAMNWGYTHLGRFSTDYRKFFGECPSHTAKRRNSETQISTTPLP</sequence>
<dbReference type="SUPFAM" id="SSF46689">
    <property type="entry name" value="Homeodomain-like"/>
    <property type="match status" value="1"/>
</dbReference>
<keyword evidence="8" id="KW-1185">Reference proteome</keyword>
<comment type="function">
    <text evidence="4">Regulatory protein of the TOL plasmid xyl operons. XylS activates the xylXYZLTEGFJQKIH operon required for the degradation of toluene, m-xylene and p-xylene.</text>
</comment>
<dbReference type="Pfam" id="PF14525">
    <property type="entry name" value="AraC_binding_2"/>
    <property type="match status" value="1"/>
</dbReference>
<dbReference type="Gene3D" id="1.10.10.60">
    <property type="entry name" value="Homeodomain-like"/>
    <property type="match status" value="1"/>
</dbReference>
<dbReference type="InterPro" id="IPR018060">
    <property type="entry name" value="HTH_AraC"/>
</dbReference>
<evidence type="ECO:0000313" key="8">
    <source>
        <dbReference type="Proteomes" id="UP000615613"/>
    </source>
</evidence>
<evidence type="ECO:0000256" key="3">
    <source>
        <dbReference type="ARBA" id="ARBA00023163"/>
    </source>
</evidence>
<organism evidence="6">
    <name type="scientific">Pseudomonas tritici</name>
    <dbReference type="NCBI Taxonomy" id="2745518"/>
    <lineage>
        <taxon>Bacteria</taxon>
        <taxon>Pseudomonadati</taxon>
        <taxon>Pseudomonadota</taxon>
        <taxon>Gammaproteobacteria</taxon>
        <taxon>Pseudomonadales</taxon>
        <taxon>Pseudomonadaceae</taxon>
        <taxon>Pseudomonas</taxon>
    </lineage>
</organism>
<dbReference type="InterPro" id="IPR035418">
    <property type="entry name" value="AraC-bd_2"/>
</dbReference>
<reference evidence="7" key="2">
    <citation type="submission" date="2021-06" db="EMBL/GenBank/DDBJ databases">
        <title>Updating the genus Pseudomonas: Description of 43 new species and partition of the Pseudomonas putida group.</title>
        <authorList>
            <person name="Girard L."/>
            <person name="Lood C."/>
            <person name="Vandamme P."/>
            <person name="Rokni-Zadeh H."/>
            <person name="van Noort V."/>
            <person name="Hofte M."/>
            <person name="Lavigne R."/>
            <person name="De Mot R."/>
        </authorList>
    </citation>
    <scope>NUCLEOTIDE SEQUENCE</scope>
    <source>
        <strain evidence="7">SWRI145</strain>
    </source>
</reference>
<dbReference type="RefSeq" id="WP_186754811.1">
    <property type="nucleotide sequence ID" value="NZ_CP077084.1"/>
</dbReference>
<keyword evidence="1" id="KW-0805">Transcription regulation</keyword>
<dbReference type="AlphaFoldDB" id="A0A8I0D1Y3"/>
<dbReference type="SMART" id="SM00342">
    <property type="entry name" value="HTH_ARAC"/>
    <property type="match status" value="1"/>
</dbReference>